<dbReference type="NCBIfam" id="TIGR00350">
    <property type="entry name" value="lytR_cpsA_psr"/>
    <property type="match status" value="1"/>
</dbReference>
<name>C8XIN6_NAKMY</name>
<organism evidence="5 6">
    <name type="scientific">Nakamurella multipartita (strain ATCC 700099 / DSM 44233 / CIP 104796 / JCM 9543 / NBRC 105858 / Y-104)</name>
    <name type="common">Microsphaera multipartita</name>
    <dbReference type="NCBI Taxonomy" id="479431"/>
    <lineage>
        <taxon>Bacteria</taxon>
        <taxon>Bacillati</taxon>
        <taxon>Actinomycetota</taxon>
        <taxon>Actinomycetes</taxon>
        <taxon>Nakamurellales</taxon>
        <taxon>Nakamurellaceae</taxon>
        <taxon>Nakamurella</taxon>
    </lineage>
</organism>
<evidence type="ECO:0000313" key="6">
    <source>
        <dbReference type="Proteomes" id="UP000002218"/>
    </source>
</evidence>
<dbReference type="Proteomes" id="UP000002218">
    <property type="component" value="Chromosome"/>
</dbReference>
<comment type="similarity">
    <text evidence="1">Belongs to the LytR/CpsA/Psr (LCP) family.</text>
</comment>
<feature type="domain" description="LytR/CpsA/Psr regulator C-terminal" evidence="4">
    <location>
        <begin position="367"/>
        <end position="456"/>
    </location>
</feature>
<dbReference type="EMBL" id="CP001737">
    <property type="protein sequence ID" value="ACV80501.1"/>
    <property type="molecule type" value="Genomic_DNA"/>
</dbReference>
<dbReference type="HOGENOM" id="CLU_016455_4_0_11"/>
<reference evidence="5 6" key="2">
    <citation type="journal article" date="2010" name="Stand. Genomic Sci.">
        <title>Complete genome sequence of Nakamurella multipartita type strain (Y-104).</title>
        <authorList>
            <person name="Tice H."/>
            <person name="Mayilraj S."/>
            <person name="Sims D."/>
            <person name="Lapidus A."/>
            <person name="Nolan M."/>
            <person name="Lucas S."/>
            <person name="Glavina Del Rio T."/>
            <person name="Copeland A."/>
            <person name="Cheng J.F."/>
            <person name="Meincke L."/>
            <person name="Bruce D."/>
            <person name="Goodwin L."/>
            <person name="Pitluck S."/>
            <person name="Ivanova N."/>
            <person name="Mavromatis K."/>
            <person name="Ovchinnikova G."/>
            <person name="Pati A."/>
            <person name="Chen A."/>
            <person name="Palaniappan K."/>
            <person name="Land M."/>
            <person name="Hauser L."/>
            <person name="Chang Y.J."/>
            <person name="Jeffries C.D."/>
            <person name="Detter J.C."/>
            <person name="Brettin T."/>
            <person name="Rohde M."/>
            <person name="Goker M."/>
            <person name="Bristow J."/>
            <person name="Eisen J.A."/>
            <person name="Markowitz V."/>
            <person name="Hugenholtz P."/>
            <person name="Kyrpides N.C."/>
            <person name="Klenk H.P."/>
            <person name="Chen F."/>
        </authorList>
    </citation>
    <scope>NUCLEOTIDE SEQUENCE [LARGE SCALE GENOMIC DNA]</scope>
    <source>
        <strain evidence="6">ATCC 700099 / DSM 44233 / CIP 104796 / JCM 9543 / NBRC 105858 / Y-104</strain>
    </source>
</reference>
<dbReference type="Pfam" id="PF03816">
    <property type="entry name" value="LytR_cpsA_psr"/>
    <property type="match status" value="1"/>
</dbReference>
<dbReference type="InParanoid" id="C8XIN6"/>
<evidence type="ECO:0000256" key="1">
    <source>
        <dbReference type="ARBA" id="ARBA00006068"/>
    </source>
</evidence>
<dbReference type="STRING" id="479431.Namu_4212"/>
<accession>C8XIN6</accession>
<gene>
    <name evidence="5" type="ordered locus">Namu_4212</name>
</gene>
<dbReference type="InterPro" id="IPR050922">
    <property type="entry name" value="LytR/CpsA/Psr_CW_biosynth"/>
</dbReference>
<dbReference type="InterPro" id="IPR027381">
    <property type="entry name" value="LytR/CpsA/Psr_C"/>
</dbReference>
<dbReference type="Gene3D" id="3.40.630.190">
    <property type="entry name" value="LCP protein"/>
    <property type="match status" value="1"/>
</dbReference>
<dbReference type="FunCoup" id="C8XIN6">
    <property type="interactions" value="1"/>
</dbReference>
<keyword evidence="6" id="KW-1185">Reference proteome</keyword>
<proteinExistence type="inferred from homology"/>
<dbReference type="Pfam" id="PF13399">
    <property type="entry name" value="LytR_C"/>
    <property type="match status" value="1"/>
</dbReference>
<dbReference type="PANTHER" id="PTHR33392:SF6">
    <property type="entry name" value="POLYISOPRENYL-TEICHOIC ACID--PEPTIDOGLYCAN TEICHOIC ACID TRANSFERASE TAGU"/>
    <property type="match status" value="1"/>
</dbReference>
<dbReference type="eggNOG" id="COG1316">
    <property type="taxonomic scope" value="Bacteria"/>
</dbReference>
<dbReference type="KEGG" id="nml:Namu_4212"/>
<evidence type="ECO:0000259" key="3">
    <source>
        <dbReference type="Pfam" id="PF03816"/>
    </source>
</evidence>
<feature type="signal peptide" evidence="2">
    <location>
        <begin position="1"/>
        <end position="16"/>
    </location>
</feature>
<dbReference type="AlphaFoldDB" id="C8XIN6"/>
<reference evidence="6" key="1">
    <citation type="submission" date="2009-09" db="EMBL/GenBank/DDBJ databases">
        <title>The complete genome of Nakamurella multipartita DSM 44233.</title>
        <authorList>
            <consortium name="US DOE Joint Genome Institute (JGI-PGF)"/>
            <person name="Lucas S."/>
            <person name="Copeland A."/>
            <person name="Lapidus A."/>
            <person name="Glavina del Rio T."/>
            <person name="Dalin E."/>
            <person name="Tice H."/>
            <person name="Bruce D."/>
            <person name="Goodwin L."/>
            <person name="Pitluck S."/>
            <person name="Kyrpides N."/>
            <person name="Mavromatis K."/>
            <person name="Ivanova N."/>
            <person name="Ovchinnikova G."/>
            <person name="Sims D."/>
            <person name="Meincke L."/>
            <person name="Brettin T."/>
            <person name="Detter J.C."/>
            <person name="Han C."/>
            <person name="Larimer F."/>
            <person name="Land M."/>
            <person name="Hauser L."/>
            <person name="Markowitz V."/>
            <person name="Cheng J.-F."/>
            <person name="Hugenholtz P."/>
            <person name="Woyke T."/>
            <person name="Wu D."/>
            <person name="Klenk H.-P."/>
            <person name="Eisen J.A."/>
        </authorList>
    </citation>
    <scope>NUCLEOTIDE SEQUENCE [LARGE SCALE GENOMIC DNA]</scope>
    <source>
        <strain evidence="6">ATCC 700099 / DSM 44233 / CIP 104796 / JCM 9543 / NBRC 105858 / Y-104</strain>
    </source>
</reference>
<dbReference type="InterPro" id="IPR004474">
    <property type="entry name" value="LytR_CpsA_psr"/>
</dbReference>
<keyword evidence="2" id="KW-0732">Signal</keyword>
<feature type="domain" description="Cell envelope-related transcriptional attenuator" evidence="3">
    <location>
        <begin position="81"/>
        <end position="265"/>
    </location>
</feature>
<sequence precursor="true">MVAAAIVLIGSGVAYAFTDTLQSVSGTSDAAGNAGDAGVISAQGLTFLLVGSDARTDADGNPLSAEELAQVGTEDDGGGINTDTIMLVHVPQGGGRATAVSIPRDTWIGSRVTSQITGPYANGSEGPYQPNKVNSFYATAKAYTEQYLVSQGVTDKAQIERESNEAGRTQLIRVIQAFTGMKIDHYAEVNLLGFYLLSNAIGGIPVCLNAAVDDPWSGANFPAGEQEVQGTAALAFVRQRHGLPAGDLDRVKRQQAFLRGAADKILSVGTLTSPTRLNDLVSAVDRSVVFDKGFDVLTFAEQISNLSSGNIDFQTLPTTGPESSTDKDALATDPAQIKAFFQAIAGGSSSGSGGGSTQAPPSVDAASITVDVNDGTIADGVTARASELVTDGGFTLGALGVIAGTRKGNEQTTTEFHYSGDEAAAQQVQSAFGGIGKLVNDSAVKANHVLVLVGTDLTLPSGLRGAASAFATAAAAPAVAPAPAAFTLAASVPCVN</sequence>
<evidence type="ECO:0000259" key="4">
    <source>
        <dbReference type="Pfam" id="PF13399"/>
    </source>
</evidence>
<feature type="chain" id="PRO_5038500290" evidence="2">
    <location>
        <begin position="17"/>
        <end position="496"/>
    </location>
</feature>
<dbReference type="PANTHER" id="PTHR33392">
    <property type="entry name" value="POLYISOPRENYL-TEICHOIC ACID--PEPTIDOGLYCAN TEICHOIC ACID TRANSFERASE TAGU"/>
    <property type="match status" value="1"/>
</dbReference>
<protein>
    <submittedName>
        <fullName evidence="5">Cell envelope-related transcriptional attenuator</fullName>
    </submittedName>
</protein>
<evidence type="ECO:0000313" key="5">
    <source>
        <dbReference type="EMBL" id="ACV80501.1"/>
    </source>
</evidence>
<evidence type="ECO:0000256" key="2">
    <source>
        <dbReference type="SAM" id="SignalP"/>
    </source>
</evidence>